<sequence length="90" mass="10125">MAPGRRRKWWLRNIREWIGILMPPKTYASPMKKRILGTIIRAGRRPPRMPHSDAVPGTATLASYDSIQSVHVGKLKAPSRACSEIARLPP</sequence>
<keyword evidence="2" id="KW-1185">Reference proteome</keyword>
<proteinExistence type="predicted"/>
<comment type="caution">
    <text evidence="1">The sequence shown here is derived from an EMBL/GenBank/DDBJ whole genome shotgun (WGS) entry which is preliminary data.</text>
</comment>
<reference evidence="1 2" key="1">
    <citation type="journal article" date="2022" name="Genome Biol. Evol.">
        <title>The Spruce Budworm Genome: Reconstructing the Evolutionary History of Antifreeze Proteins.</title>
        <authorList>
            <person name="Beliveau C."/>
            <person name="Gagne P."/>
            <person name="Picq S."/>
            <person name="Vernygora O."/>
            <person name="Keeling C.I."/>
            <person name="Pinkney K."/>
            <person name="Doucet D."/>
            <person name="Wen F."/>
            <person name="Johnston J.S."/>
            <person name="Maaroufi H."/>
            <person name="Boyle B."/>
            <person name="Laroche J."/>
            <person name="Dewar K."/>
            <person name="Juretic N."/>
            <person name="Blackburn G."/>
            <person name="Nisole A."/>
            <person name="Brunet B."/>
            <person name="Brandao M."/>
            <person name="Lumley L."/>
            <person name="Duan J."/>
            <person name="Quan G."/>
            <person name="Lucarotti C.J."/>
            <person name="Roe A.D."/>
            <person name="Sperling F.A.H."/>
            <person name="Levesque R.C."/>
            <person name="Cusson M."/>
        </authorList>
    </citation>
    <scope>NUCLEOTIDE SEQUENCE [LARGE SCALE GENOMIC DNA]</scope>
    <source>
        <strain evidence="1">Glfc:IPQL:Cfum</strain>
    </source>
</reference>
<evidence type="ECO:0000313" key="2">
    <source>
        <dbReference type="Proteomes" id="UP001064048"/>
    </source>
</evidence>
<organism evidence="1 2">
    <name type="scientific">Choristoneura fumiferana</name>
    <name type="common">Spruce budworm moth</name>
    <name type="synonym">Archips fumiferana</name>
    <dbReference type="NCBI Taxonomy" id="7141"/>
    <lineage>
        <taxon>Eukaryota</taxon>
        <taxon>Metazoa</taxon>
        <taxon>Ecdysozoa</taxon>
        <taxon>Arthropoda</taxon>
        <taxon>Hexapoda</taxon>
        <taxon>Insecta</taxon>
        <taxon>Pterygota</taxon>
        <taxon>Neoptera</taxon>
        <taxon>Endopterygota</taxon>
        <taxon>Lepidoptera</taxon>
        <taxon>Glossata</taxon>
        <taxon>Ditrysia</taxon>
        <taxon>Tortricoidea</taxon>
        <taxon>Tortricidae</taxon>
        <taxon>Tortricinae</taxon>
        <taxon>Choristoneura</taxon>
    </lineage>
</organism>
<evidence type="ECO:0000313" key="1">
    <source>
        <dbReference type="EMBL" id="KAI8429824.1"/>
    </source>
</evidence>
<name>A0ACC0K0C5_CHOFU</name>
<protein>
    <submittedName>
        <fullName evidence="1">Uncharacterized protein</fullName>
    </submittedName>
</protein>
<accession>A0ACC0K0C5</accession>
<dbReference type="Proteomes" id="UP001064048">
    <property type="component" value="Chromosome Z"/>
</dbReference>
<gene>
    <name evidence="1" type="ORF">MSG28_000335</name>
</gene>
<dbReference type="EMBL" id="CM046131">
    <property type="protein sequence ID" value="KAI8429824.1"/>
    <property type="molecule type" value="Genomic_DNA"/>
</dbReference>